<dbReference type="GO" id="GO:0003824">
    <property type="term" value="F:catalytic activity"/>
    <property type="evidence" value="ECO:0007669"/>
    <property type="project" value="InterPro"/>
</dbReference>
<keyword evidence="3" id="KW-0479">Metal-binding</keyword>
<keyword evidence="8" id="KW-1185">Reference proteome</keyword>
<dbReference type="SFLD" id="SFLDG01082">
    <property type="entry name" value="B12-binding_domain_containing"/>
    <property type="match status" value="1"/>
</dbReference>
<keyword evidence="4" id="KW-0408">Iron</keyword>
<evidence type="ECO:0000256" key="4">
    <source>
        <dbReference type="ARBA" id="ARBA00023004"/>
    </source>
</evidence>
<dbReference type="InterPro" id="IPR058240">
    <property type="entry name" value="rSAM_sf"/>
</dbReference>
<evidence type="ECO:0000256" key="2">
    <source>
        <dbReference type="ARBA" id="ARBA00022691"/>
    </source>
</evidence>
<evidence type="ECO:0000256" key="3">
    <source>
        <dbReference type="ARBA" id="ARBA00022723"/>
    </source>
</evidence>
<dbReference type="CDD" id="cd01335">
    <property type="entry name" value="Radical_SAM"/>
    <property type="match status" value="1"/>
</dbReference>
<reference evidence="8" key="1">
    <citation type="submission" date="2016-10" db="EMBL/GenBank/DDBJ databases">
        <authorList>
            <person name="Varghese N."/>
            <person name="Submissions S."/>
        </authorList>
    </citation>
    <scope>NUCLEOTIDE SEQUENCE [LARGE SCALE GENOMIC DNA]</scope>
    <source>
        <strain evidence="8">SLH 33</strain>
    </source>
</reference>
<evidence type="ECO:0000313" key="8">
    <source>
        <dbReference type="Proteomes" id="UP000243338"/>
    </source>
</evidence>
<proteinExistence type="predicted"/>
<dbReference type="OrthoDB" id="2305at2157"/>
<evidence type="ECO:0000259" key="6">
    <source>
        <dbReference type="Pfam" id="PF04055"/>
    </source>
</evidence>
<protein>
    <submittedName>
        <fullName evidence="7">Radical SAM superfamily protein</fullName>
    </submittedName>
</protein>
<dbReference type="InterPro" id="IPR051198">
    <property type="entry name" value="BchE-like"/>
</dbReference>
<evidence type="ECO:0000256" key="5">
    <source>
        <dbReference type="ARBA" id="ARBA00023014"/>
    </source>
</evidence>
<accession>A0A1I0ABY8</accession>
<dbReference type="STRING" id="1353158.SAMN04488587_1531"/>
<organism evidence="7 8">
    <name type="scientific">Methanococcoides vulcani</name>
    <dbReference type="NCBI Taxonomy" id="1353158"/>
    <lineage>
        <taxon>Archaea</taxon>
        <taxon>Methanobacteriati</taxon>
        <taxon>Methanobacteriota</taxon>
        <taxon>Stenosarchaea group</taxon>
        <taxon>Methanomicrobia</taxon>
        <taxon>Methanosarcinales</taxon>
        <taxon>Methanosarcinaceae</taxon>
        <taxon>Methanococcoides</taxon>
    </lineage>
</organism>
<evidence type="ECO:0000256" key="1">
    <source>
        <dbReference type="ARBA" id="ARBA00001966"/>
    </source>
</evidence>
<keyword evidence="2" id="KW-0949">S-adenosyl-L-methionine</keyword>
<keyword evidence="5" id="KW-0411">Iron-sulfur</keyword>
<dbReference type="PANTHER" id="PTHR43409:SF7">
    <property type="entry name" value="BLL1977 PROTEIN"/>
    <property type="match status" value="1"/>
</dbReference>
<dbReference type="AlphaFoldDB" id="A0A1I0ABY8"/>
<dbReference type="GO" id="GO:0005829">
    <property type="term" value="C:cytosol"/>
    <property type="evidence" value="ECO:0007669"/>
    <property type="project" value="TreeGrafter"/>
</dbReference>
<dbReference type="SFLD" id="SFLDS00029">
    <property type="entry name" value="Radical_SAM"/>
    <property type="match status" value="1"/>
</dbReference>
<gene>
    <name evidence="7" type="ORF">SAMN04488587_1531</name>
</gene>
<sequence length="482" mass="57151">MITTLFTYWSDNVWKCVSHYRNEFPKSKIIIGGIYATLHHKMDYFKKQLTQYEAEVFVGLNSEAEEAMPDYSLIDNVDYHVMHGMRGCIRKCSFCGTWKIEPKRLDKTPERISEEILAAGKNKVIFFDNNFLANKHIKEVLVALSEIRINGRPIIYESQSGFDGRLLENDPDIAILLKKARFTNVRIAWDGAISDKQTIAMQIKHLIDAGYNSKDIFVFMIYNYEIPIDEMIEKIKYCFKWEVQITDCRYRPLSIKNDNYDPHKWRSGQSSKDYFIHENWSDSDVRLFRKLVRIHNISVRYVLSKLKNPDKIWTEMKGINKPLELLDFYKDKIGYNKDMEKWSAIRSTYKFFGLGRPTSYDQIQSNEKMIEHIKLMNQVRTRCKKFDLTLSLKNLNIKQQRQKLLDMYDWCDIYSTYRFFDLDRPPEFSAIQSDKDILELIERMNKAKSFCVKNGFDISLKGLEMEDQKEYLSIFLLFSSFL</sequence>
<dbReference type="SUPFAM" id="SSF102114">
    <property type="entry name" value="Radical SAM enzymes"/>
    <property type="match status" value="1"/>
</dbReference>
<dbReference type="InterPro" id="IPR007197">
    <property type="entry name" value="rSAM"/>
</dbReference>
<dbReference type="EMBL" id="FOHQ01000004">
    <property type="protein sequence ID" value="SES91192.1"/>
    <property type="molecule type" value="Genomic_DNA"/>
</dbReference>
<dbReference type="GO" id="GO:0051536">
    <property type="term" value="F:iron-sulfur cluster binding"/>
    <property type="evidence" value="ECO:0007669"/>
    <property type="project" value="UniProtKB-KW"/>
</dbReference>
<name>A0A1I0ABY8_9EURY</name>
<dbReference type="RefSeq" id="WP_091690022.1">
    <property type="nucleotide sequence ID" value="NZ_CAAGSJ010000002.1"/>
</dbReference>
<feature type="domain" description="Radical SAM core" evidence="6">
    <location>
        <begin position="85"/>
        <end position="191"/>
    </location>
</feature>
<evidence type="ECO:0000313" key="7">
    <source>
        <dbReference type="EMBL" id="SES91192.1"/>
    </source>
</evidence>
<dbReference type="GO" id="GO:0046872">
    <property type="term" value="F:metal ion binding"/>
    <property type="evidence" value="ECO:0007669"/>
    <property type="project" value="UniProtKB-KW"/>
</dbReference>
<dbReference type="PANTHER" id="PTHR43409">
    <property type="entry name" value="ANAEROBIC MAGNESIUM-PROTOPORPHYRIN IX MONOMETHYL ESTER CYCLASE-RELATED"/>
    <property type="match status" value="1"/>
</dbReference>
<dbReference type="Proteomes" id="UP000243338">
    <property type="component" value="Unassembled WGS sequence"/>
</dbReference>
<dbReference type="Pfam" id="PF04055">
    <property type="entry name" value="Radical_SAM"/>
    <property type="match status" value="1"/>
</dbReference>
<comment type="cofactor">
    <cofactor evidence="1">
        <name>[4Fe-4S] cluster</name>
        <dbReference type="ChEBI" id="CHEBI:49883"/>
    </cofactor>
</comment>